<feature type="region of interest" description="Disordered" evidence="1">
    <location>
        <begin position="79"/>
        <end position="102"/>
    </location>
</feature>
<proteinExistence type="predicted"/>
<evidence type="ECO:0000256" key="1">
    <source>
        <dbReference type="SAM" id="MobiDB-lite"/>
    </source>
</evidence>
<dbReference type="EMBL" id="JAKOGI010000014">
    <property type="protein sequence ID" value="KAJ8450536.1"/>
    <property type="molecule type" value="Genomic_DNA"/>
</dbReference>
<evidence type="ECO:0000313" key="3">
    <source>
        <dbReference type="Proteomes" id="UP001153076"/>
    </source>
</evidence>
<reference evidence="2" key="1">
    <citation type="submission" date="2022-04" db="EMBL/GenBank/DDBJ databases">
        <title>Carnegiea gigantea Genome sequencing and assembly v2.</title>
        <authorList>
            <person name="Copetti D."/>
            <person name="Sanderson M.J."/>
            <person name="Burquez A."/>
            <person name="Wojciechowski M.F."/>
        </authorList>
    </citation>
    <scope>NUCLEOTIDE SEQUENCE</scope>
    <source>
        <strain evidence="2">SGP5-SGP5p</strain>
        <tissue evidence="2">Aerial part</tissue>
    </source>
</reference>
<accession>A0A9Q1KTA6</accession>
<gene>
    <name evidence="2" type="ORF">Cgig2_020173</name>
</gene>
<feature type="region of interest" description="Disordered" evidence="1">
    <location>
        <begin position="1"/>
        <end position="60"/>
    </location>
</feature>
<feature type="compositionally biased region" description="Pro residues" evidence="1">
    <location>
        <begin position="83"/>
        <end position="98"/>
    </location>
</feature>
<dbReference type="Proteomes" id="UP001153076">
    <property type="component" value="Unassembled WGS sequence"/>
</dbReference>
<name>A0A9Q1KTA6_9CARY</name>
<comment type="caution">
    <text evidence="2">The sequence shown here is derived from an EMBL/GenBank/DDBJ whole genome shotgun (WGS) entry which is preliminary data.</text>
</comment>
<feature type="compositionally biased region" description="Pro residues" evidence="1">
    <location>
        <begin position="16"/>
        <end position="26"/>
    </location>
</feature>
<protein>
    <submittedName>
        <fullName evidence="2">Uncharacterized protein</fullName>
    </submittedName>
</protein>
<dbReference type="AlphaFoldDB" id="A0A9Q1KTA6"/>
<sequence length="159" mass="16761">MRKKKRVTHQALNYPHDPPPQKPRPQYPGGHGFHLGAADARPRSGGKPRNSCPPETLGPASPKLCVNTIGYQCGPAGSLASWPGPPFPPPRSRPPRPLQAPSLVGVASSSCRLHGHPDQPSAFPNATALTPPGKCLGHGYLLVGNLWGIRSTGGEVLDE</sequence>
<organism evidence="2 3">
    <name type="scientific">Carnegiea gigantea</name>
    <dbReference type="NCBI Taxonomy" id="171969"/>
    <lineage>
        <taxon>Eukaryota</taxon>
        <taxon>Viridiplantae</taxon>
        <taxon>Streptophyta</taxon>
        <taxon>Embryophyta</taxon>
        <taxon>Tracheophyta</taxon>
        <taxon>Spermatophyta</taxon>
        <taxon>Magnoliopsida</taxon>
        <taxon>eudicotyledons</taxon>
        <taxon>Gunneridae</taxon>
        <taxon>Pentapetalae</taxon>
        <taxon>Caryophyllales</taxon>
        <taxon>Cactineae</taxon>
        <taxon>Cactaceae</taxon>
        <taxon>Cactoideae</taxon>
        <taxon>Echinocereeae</taxon>
        <taxon>Carnegiea</taxon>
    </lineage>
</organism>
<keyword evidence="3" id="KW-1185">Reference proteome</keyword>
<evidence type="ECO:0000313" key="2">
    <source>
        <dbReference type="EMBL" id="KAJ8450536.1"/>
    </source>
</evidence>